<protein>
    <submittedName>
        <fullName evidence="2">Uncharacterized protein</fullName>
    </submittedName>
</protein>
<dbReference type="AlphaFoldDB" id="A0A1E8CG86"/>
<gene>
    <name evidence="2" type="ORF">PHACT_12505</name>
</gene>
<dbReference type="STRING" id="1524254.PHACT_12505"/>
<keyword evidence="3" id="KW-1185">Reference proteome</keyword>
<feature type="compositionally biased region" description="Polar residues" evidence="1">
    <location>
        <begin position="1"/>
        <end position="20"/>
    </location>
</feature>
<organism evidence="2 3">
    <name type="scientific">Pseudohongiella acticola</name>
    <dbReference type="NCBI Taxonomy" id="1524254"/>
    <lineage>
        <taxon>Bacteria</taxon>
        <taxon>Pseudomonadati</taxon>
        <taxon>Pseudomonadota</taxon>
        <taxon>Gammaproteobacteria</taxon>
        <taxon>Pseudomonadales</taxon>
        <taxon>Pseudohongiellaceae</taxon>
        <taxon>Pseudohongiella</taxon>
    </lineage>
</organism>
<name>A0A1E8CG86_9GAMM</name>
<comment type="caution">
    <text evidence="2">The sequence shown here is derived from an EMBL/GenBank/DDBJ whole genome shotgun (WGS) entry which is preliminary data.</text>
</comment>
<evidence type="ECO:0000313" key="3">
    <source>
        <dbReference type="Proteomes" id="UP000175669"/>
    </source>
</evidence>
<evidence type="ECO:0000313" key="2">
    <source>
        <dbReference type="EMBL" id="OFE11372.1"/>
    </source>
</evidence>
<accession>A0A1E8CG86</accession>
<feature type="region of interest" description="Disordered" evidence="1">
    <location>
        <begin position="1"/>
        <end position="24"/>
    </location>
</feature>
<sequence length="385" mass="39304">MTTIGRGNASIGMSSVRASSPTLPLPQQIPTLADEVARLTARFQNLETLVERKADNDTLRSAIRISPESILLEAKDVGVLGTFTVAAIIDEQNGTTTGNVPLAITQIRGDVIRTGTIVSNNWGTSAGTAINLNDGTIIIGGSDSPTFEYDGTDLTLTGTITADSVIANTVTVDGVEMGTIKSNSATGASHAGASGNPHGTSLTQVSGDLDDIADGSTYFRANINQLNGAGRAFSALDSSFDYIRTLGTQKIAISGSNPLNGGIIDVNGLRWYQAGSPTFVLAASGGATFSGDVVTVGRVVASGGETVSGQLAAMHAICGAVGGSGLYASRGSSGSQAILADGNGGTALTIVGLLAKVRVTNQVIEIWNHSDGTYVGKFEYRFGSP</sequence>
<dbReference type="RefSeq" id="WP_070118552.1">
    <property type="nucleotide sequence ID" value="NZ_MASR01000002.1"/>
</dbReference>
<evidence type="ECO:0000256" key="1">
    <source>
        <dbReference type="SAM" id="MobiDB-lite"/>
    </source>
</evidence>
<reference evidence="3" key="1">
    <citation type="submission" date="2016-07" db="EMBL/GenBank/DDBJ databases">
        <authorList>
            <person name="Florea S."/>
            <person name="Webb J.S."/>
            <person name="Jaromczyk J."/>
            <person name="Schardl C.L."/>
        </authorList>
    </citation>
    <scope>NUCLEOTIDE SEQUENCE [LARGE SCALE GENOMIC DNA]</scope>
    <source>
        <strain evidence="3">KCTC 42131</strain>
    </source>
</reference>
<dbReference type="Proteomes" id="UP000175669">
    <property type="component" value="Unassembled WGS sequence"/>
</dbReference>
<proteinExistence type="predicted"/>
<dbReference type="EMBL" id="MASR01000002">
    <property type="protein sequence ID" value="OFE11372.1"/>
    <property type="molecule type" value="Genomic_DNA"/>
</dbReference>